<dbReference type="InterPro" id="IPR003959">
    <property type="entry name" value="ATPase_AAA_core"/>
</dbReference>
<dbReference type="Pfam" id="PF00004">
    <property type="entry name" value="AAA"/>
    <property type="match status" value="2"/>
</dbReference>
<evidence type="ECO:0000259" key="1">
    <source>
        <dbReference type="SMART" id="SM00382"/>
    </source>
</evidence>
<protein>
    <submittedName>
        <fullName evidence="2">AAA family ATPase</fullName>
    </submittedName>
</protein>
<sequence>MNLENTSTFNVRAQIETWMAMPFSKLNETEILRALAALEEFDNKEDREINILKGIIQSMAGISRYNRKLTIDEKVEQRLTEAWQLAHENDYVAKVISEVYKISINQSLLEGDIPKIRETDHSQGKKQTIHHVTVLMDEIIQKATHMIGKMTIVIEAANRLQKQNHVDDLERGKKILLELNNAAETVQENAEIYKQTISGIYFSKEKHEVFQQSSKMVVEKNEAWNKWREVLANEEESALMKLNTMVGLGEIKEKVHQYYQYLIYEKERKKRGYHLQNNQSLHMILTGNPGTGKTEIARLLGKIYHDLGVLPREQIIEADRSQLVGAYVGQTEEKTMQFVQKSVGGVLFIDEAYSLKREGGSGNDYGQTAIDTLVSAMTSDTYAGKFAVILAGYPEEMRNFLWSNPGLRSRFPESNHLHLPDYSIDELVEIGEQVALDNDFAITEEGIIELRKRIVTEQVDESFGNARTVKNIVLDAIFQKGAAAVKLEQFSKADFTLLDKESFQRNSDNNNGNERSSKKQLNDLIGLKEVKDQVKMLISFVEVQKIREKKGLPSVPIQLHAIFTGEPGTGKTTVAKIYGQILHELGLLKRGHMVVAGRSDLVAGYTGQTALKTKKKIKEALGGVLFIDEAYSLLYGSQDFGKEAVDALVEEMTKHNENLVVILAGYSNPMNALIQSNPGLASRFKKTIEFPSYTSLELVEILHFYILQFGYEVDKETLAELNMSFQKNKPEGNGRAMKDLVEVAIQRQAYRLIQGKKEDFDQDFTKLIREDFSILENEVE</sequence>
<keyword evidence="3" id="KW-1185">Reference proteome</keyword>
<dbReference type="Pfam" id="PF17866">
    <property type="entry name" value="AAA_lid_6"/>
    <property type="match status" value="2"/>
</dbReference>
<dbReference type="EMBL" id="JAHQCS010000098">
    <property type="protein sequence ID" value="MBU9712372.1"/>
    <property type="molecule type" value="Genomic_DNA"/>
</dbReference>
<dbReference type="InterPro" id="IPR050773">
    <property type="entry name" value="CbxX/CfxQ_RuBisCO_ESX"/>
</dbReference>
<comment type="caution">
    <text evidence="2">The sequence shown here is derived from an EMBL/GenBank/DDBJ whole genome shotgun (WGS) entry which is preliminary data.</text>
</comment>
<dbReference type="InterPro" id="IPR041627">
    <property type="entry name" value="AAA_lid_6"/>
</dbReference>
<name>A0ABS6JHN4_9BACI</name>
<dbReference type="PANTHER" id="PTHR43392">
    <property type="entry name" value="AAA-TYPE ATPASE FAMILY PROTEIN / ANKYRIN REPEAT FAMILY PROTEIN"/>
    <property type="match status" value="1"/>
</dbReference>
<accession>A0ABS6JHN4</accession>
<feature type="domain" description="AAA+ ATPase" evidence="1">
    <location>
        <begin position="279"/>
        <end position="401"/>
    </location>
</feature>
<dbReference type="RefSeq" id="WP_217066559.1">
    <property type="nucleotide sequence ID" value="NZ_JAHQCS010000098.1"/>
</dbReference>
<dbReference type="CDD" id="cd00009">
    <property type="entry name" value="AAA"/>
    <property type="match status" value="1"/>
</dbReference>
<feature type="domain" description="AAA+ ATPase" evidence="1">
    <location>
        <begin position="557"/>
        <end position="694"/>
    </location>
</feature>
<gene>
    <name evidence="2" type="ORF">KS419_11530</name>
</gene>
<organism evidence="2 3">
    <name type="scientific">Evansella tamaricis</name>
    <dbReference type="NCBI Taxonomy" id="2069301"/>
    <lineage>
        <taxon>Bacteria</taxon>
        <taxon>Bacillati</taxon>
        <taxon>Bacillota</taxon>
        <taxon>Bacilli</taxon>
        <taxon>Bacillales</taxon>
        <taxon>Bacillaceae</taxon>
        <taxon>Evansella</taxon>
    </lineage>
</organism>
<reference evidence="2 3" key="1">
    <citation type="submission" date="2021-06" db="EMBL/GenBank/DDBJ databases">
        <title>Bacillus sp. RD4P76, an endophyte from a halophyte.</title>
        <authorList>
            <person name="Sun J.-Q."/>
        </authorList>
    </citation>
    <scope>NUCLEOTIDE SEQUENCE [LARGE SCALE GENOMIC DNA]</scope>
    <source>
        <strain evidence="2 3">CGMCC 1.15917</strain>
    </source>
</reference>
<dbReference type="Proteomes" id="UP000784880">
    <property type="component" value="Unassembled WGS sequence"/>
</dbReference>
<dbReference type="InterPro" id="IPR003593">
    <property type="entry name" value="AAA+_ATPase"/>
</dbReference>
<dbReference type="PANTHER" id="PTHR43392:SF2">
    <property type="entry name" value="AAA-TYPE ATPASE FAMILY PROTEIN _ ANKYRIN REPEAT FAMILY PROTEIN"/>
    <property type="match status" value="1"/>
</dbReference>
<evidence type="ECO:0000313" key="2">
    <source>
        <dbReference type="EMBL" id="MBU9712372.1"/>
    </source>
</evidence>
<evidence type="ECO:0000313" key="3">
    <source>
        <dbReference type="Proteomes" id="UP000784880"/>
    </source>
</evidence>
<proteinExistence type="predicted"/>
<dbReference type="SMART" id="SM00382">
    <property type="entry name" value="AAA"/>
    <property type="match status" value="2"/>
</dbReference>